<dbReference type="InterPro" id="IPR051809">
    <property type="entry name" value="Plant_receptor-like_S/T_kinase"/>
</dbReference>
<dbReference type="Pfam" id="PF08263">
    <property type="entry name" value="LRRNT_2"/>
    <property type="match status" value="1"/>
</dbReference>
<keyword evidence="5" id="KW-1003">Cell membrane</keyword>
<keyword evidence="16 24" id="KW-0067">ATP-binding</keyword>
<keyword evidence="6" id="KW-0964">Secreted</keyword>
<reference evidence="28" key="1">
    <citation type="submission" date="2016-02" db="EMBL/GenBank/DDBJ databases">
        <title>WGS assembly of Manihot esculenta.</title>
        <authorList>
            <person name="Bredeson J.V."/>
            <person name="Prochnik S.E."/>
            <person name="Lyons J.B."/>
            <person name="Schmutz J."/>
            <person name="Grimwood J."/>
            <person name="Vrebalov J."/>
            <person name="Bart R.S."/>
            <person name="Amuge T."/>
            <person name="Ferguson M.E."/>
            <person name="Green R."/>
            <person name="Putnam N."/>
            <person name="Stites J."/>
            <person name="Rounsley S."/>
            <person name="Rokhsar D.S."/>
        </authorList>
    </citation>
    <scope>NUCLEOTIDE SEQUENCE [LARGE SCALE GENOMIC DNA]</scope>
    <source>
        <tissue evidence="28">Leaf</tissue>
    </source>
</reference>
<dbReference type="PANTHER" id="PTHR27008">
    <property type="entry name" value="OS04G0122200 PROTEIN"/>
    <property type="match status" value="1"/>
</dbReference>
<dbReference type="InterPro" id="IPR000719">
    <property type="entry name" value="Prot_kinase_dom"/>
</dbReference>
<dbReference type="InterPro" id="IPR032675">
    <property type="entry name" value="LRR_dom_sf"/>
</dbReference>
<organism evidence="28">
    <name type="scientific">Manihot esculenta</name>
    <name type="common">Cassava</name>
    <name type="synonym">Jatropha manihot</name>
    <dbReference type="NCBI Taxonomy" id="3983"/>
    <lineage>
        <taxon>Eukaryota</taxon>
        <taxon>Viridiplantae</taxon>
        <taxon>Streptophyta</taxon>
        <taxon>Embryophyta</taxon>
        <taxon>Tracheophyta</taxon>
        <taxon>Spermatophyta</taxon>
        <taxon>Magnoliopsida</taxon>
        <taxon>eudicotyledons</taxon>
        <taxon>Gunneridae</taxon>
        <taxon>Pentapetalae</taxon>
        <taxon>rosids</taxon>
        <taxon>fabids</taxon>
        <taxon>Malpighiales</taxon>
        <taxon>Euphorbiaceae</taxon>
        <taxon>Crotonoideae</taxon>
        <taxon>Manihoteae</taxon>
        <taxon>Manihot</taxon>
    </lineage>
</organism>
<dbReference type="SUPFAM" id="SSF52058">
    <property type="entry name" value="L domain-like"/>
    <property type="match status" value="2"/>
</dbReference>
<evidence type="ECO:0000256" key="20">
    <source>
        <dbReference type="ARBA" id="ARBA00023180"/>
    </source>
</evidence>
<accession>A0A2C9V609</accession>
<dbReference type="Gene3D" id="1.10.510.10">
    <property type="entry name" value="Transferase(Phosphotransferase) domain 1"/>
    <property type="match status" value="1"/>
</dbReference>
<dbReference type="GO" id="GO:0099402">
    <property type="term" value="P:plant organ development"/>
    <property type="evidence" value="ECO:0007669"/>
    <property type="project" value="UniProtKB-ARBA"/>
</dbReference>
<evidence type="ECO:0000256" key="8">
    <source>
        <dbReference type="ARBA" id="ARBA00022553"/>
    </source>
</evidence>
<comment type="subcellular location">
    <subcellularLocation>
        <location evidence="1">Cell membrane</location>
        <topology evidence="1">Single-pass membrane protein</topology>
    </subcellularLocation>
    <subcellularLocation>
        <location evidence="2">Secreted</location>
        <location evidence="2">Cell wall</location>
    </subcellularLocation>
</comment>
<feature type="transmembrane region" description="Helical" evidence="25">
    <location>
        <begin position="781"/>
        <end position="802"/>
    </location>
</feature>
<evidence type="ECO:0000256" key="17">
    <source>
        <dbReference type="ARBA" id="ARBA00022989"/>
    </source>
</evidence>
<dbReference type="PROSITE" id="PS00107">
    <property type="entry name" value="PROTEIN_KINASE_ATP"/>
    <property type="match status" value="1"/>
</dbReference>
<feature type="signal peptide" evidence="26">
    <location>
        <begin position="1"/>
        <end position="25"/>
    </location>
</feature>
<dbReference type="EC" id="2.7.11.1" evidence="4"/>
<evidence type="ECO:0000256" key="1">
    <source>
        <dbReference type="ARBA" id="ARBA00004162"/>
    </source>
</evidence>
<feature type="chain" id="PRO_5012383850" description="non-specific serine/threonine protein kinase" evidence="26">
    <location>
        <begin position="26"/>
        <end position="1135"/>
    </location>
</feature>
<dbReference type="SUPFAM" id="SSF56112">
    <property type="entry name" value="Protein kinase-like (PK-like)"/>
    <property type="match status" value="1"/>
</dbReference>
<sequence>MAKTCVLFIKLVVVFLQCYTIACLAINTDEQALLAFKAQINFDPYNILANNWSTATSFCNWIGVSCSRRHGRVTALTLPSMGLNGTMAPELGNLSFLATLDLSNNSFKGYIPHELGNLRRLKLINLVANKLSAEIPEFLFLGANQLSGSIPSTIFNISSLKRIVLASNHRLSGKLPVDLCEHLPVLEELEISFNNLSGRIPSSLQKCKMLRVLAMDGSNKFTGRIPKELGNLTMLEELYLGFNDLEGEIPSEIGNLRNLQNFAVEHSGLTGTIPPAIFNISSLQDLVVANNSIFGSLPMDLCHRLPNLQILFLFDNKFVGNIPRDIGNCTMLQQLRLGRNNFTGAIPHEMGNLRYLKVVRLPVNSLTGLIPPNIFNSSTIEEITLAVNNFYGNLPASLDLWLPNLKRLILGGNQLDGIIPSSIANSTELIQLELSENLFTGSVPMTFGNLLFLQRLTLIGNFLVNDPSTPELSFLTSLTNCKNLIVLGFSNNPIRGIFPPFVNFSNTLEVLDGSNCEIMGMIPRGLGNLSSLISLSLNNNDLTGPIPDTFQNLAKIQRLYLGDNMLQDSIPNSLCHLSNLGELRLSRNRLAGSIPSCFGNLTSLRDLQLDSNNLTSSIPFSLLSLKDLLILNVSSNSLDGNLPSEIGNLKIMYQLDLSKNQFFGGIPSELGGLQQLTQLSLAHNKFQGPIPGSIGSIVSLEYLDLSNNMLSGVIPKSLEALPYLKYFNVSNNSLEGEIPDGGPFANFTAQSFMNNVGLCGAPQMGFKPCNASSSSKKSTPFLKYVLPATALAILVLGFVCVLSRQRRQKKKRTDPASTTQPDLLNIATYRRFSYQELMQATNGFDESNLLGKGSWSFVYKGTLADGMVVAVKVFNLQLEGALESFDAECEVLRNIRHRNLVKIISSCANVDFKALVMEFMPNGSLEALLHSNCYCLDMVQRLNILADVAVAVEYLHHNYSRPVVHCDIKPSNVLLDENMVAHLGDFGISKLLGESISMTQTKTLATIGYMAPEYGSQGIVSTRGDIYSFGIMMMEILTSKKPTDKMFEGEMCLKDWVLESLESGRISEIMDFNLLNTNESDLAAKEQCVSSLMSLALASCEESPEMRINIRDVLQRLRKIKDQFEMSMQSTCKLP</sequence>
<dbReference type="FunFam" id="3.80.10.10:FF:000095">
    <property type="entry name" value="LRR receptor-like serine/threonine-protein kinase GSO1"/>
    <property type="match status" value="2"/>
</dbReference>
<evidence type="ECO:0000256" key="22">
    <source>
        <dbReference type="ARBA" id="ARBA00047899"/>
    </source>
</evidence>
<evidence type="ECO:0000256" key="7">
    <source>
        <dbReference type="ARBA" id="ARBA00022527"/>
    </source>
</evidence>
<dbReference type="InterPro" id="IPR055414">
    <property type="entry name" value="LRR_R13L4/SHOC2-like"/>
</dbReference>
<dbReference type="Pfam" id="PF00560">
    <property type="entry name" value="LRR_1"/>
    <property type="match status" value="4"/>
</dbReference>
<dbReference type="FunFam" id="1.10.510.10:FF:000358">
    <property type="entry name" value="Putative leucine-rich repeat receptor-like serine/threonine-protein kinase"/>
    <property type="match status" value="1"/>
</dbReference>
<dbReference type="InterPro" id="IPR003591">
    <property type="entry name" value="Leu-rich_rpt_typical-subtyp"/>
</dbReference>
<keyword evidence="13" id="KW-0677">Repeat</keyword>
<dbReference type="Pfam" id="PF00069">
    <property type="entry name" value="Pkinase"/>
    <property type="match status" value="1"/>
</dbReference>
<evidence type="ECO:0000256" key="24">
    <source>
        <dbReference type="PROSITE-ProRule" id="PRU10141"/>
    </source>
</evidence>
<dbReference type="PROSITE" id="PS50011">
    <property type="entry name" value="PROTEIN_KINASE_DOM"/>
    <property type="match status" value="1"/>
</dbReference>
<evidence type="ECO:0000256" key="19">
    <source>
        <dbReference type="ARBA" id="ARBA00023170"/>
    </source>
</evidence>
<feature type="binding site" evidence="24">
    <location>
        <position position="872"/>
    </location>
    <ligand>
        <name>ATP</name>
        <dbReference type="ChEBI" id="CHEBI:30616"/>
    </ligand>
</feature>
<evidence type="ECO:0000256" key="5">
    <source>
        <dbReference type="ARBA" id="ARBA00022475"/>
    </source>
</evidence>
<keyword evidence="7" id="KW-0723">Serine/threonine-protein kinase</keyword>
<dbReference type="GO" id="GO:0004674">
    <property type="term" value="F:protein serine/threonine kinase activity"/>
    <property type="evidence" value="ECO:0007669"/>
    <property type="project" value="UniProtKB-KW"/>
</dbReference>
<dbReference type="InterPro" id="IPR013210">
    <property type="entry name" value="LRR_N_plant-typ"/>
</dbReference>
<evidence type="ECO:0000256" key="16">
    <source>
        <dbReference type="ARBA" id="ARBA00022840"/>
    </source>
</evidence>
<keyword evidence="18 25" id="KW-0472">Membrane</keyword>
<dbReference type="GO" id="GO:0009755">
    <property type="term" value="P:hormone-mediated signaling pathway"/>
    <property type="evidence" value="ECO:0000318"/>
    <property type="project" value="GO_Central"/>
</dbReference>
<dbReference type="AlphaFoldDB" id="A0A2C9V609"/>
<dbReference type="GO" id="GO:0005886">
    <property type="term" value="C:plasma membrane"/>
    <property type="evidence" value="ECO:0000318"/>
    <property type="project" value="GO_Central"/>
</dbReference>
<keyword evidence="11 25" id="KW-0812">Transmembrane</keyword>
<dbReference type="Pfam" id="PF23598">
    <property type="entry name" value="LRR_14"/>
    <property type="match status" value="1"/>
</dbReference>
<dbReference type="GO" id="GO:0005524">
    <property type="term" value="F:ATP binding"/>
    <property type="evidence" value="ECO:0007669"/>
    <property type="project" value="UniProtKB-UniRule"/>
</dbReference>
<dbReference type="InterPro" id="IPR017441">
    <property type="entry name" value="Protein_kinase_ATP_BS"/>
</dbReference>
<evidence type="ECO:0000256" key="12">
    <source>
        <dbReference type="ARBA" id="ARBA00022729"/>
    </source>
</evidence>
<keyword evidence="9" id="KW-0433">Leucine-rich repeat</keyword>
<feature type="domain" description="Protein kinase" evidence="27">
    <location>
        <begin position="844"/>
        <end position="1125"/>
    </location>
</feature>
<keyword evidence="17 25" id="KW-1133">Transmembrane helix</keyword>
<dbReference type="FunFam" id="3.30.200.20:FF:000661">
    <property type="entry name" value="Serine-threonine protein kinase plant-type"/>
    <property type="match status" value="1"/>
</dbReference>
<dbReference type="PANTHER" id="PTHR27008:SF585">
    <property type="entry name" value="PROTEIN KINASE DOMAIN-CONTAINING PROTEIN"/>
    <property type="match status" value="1"/>
</dbReference>
<dbReference type="InterPro" id="IPR001611">
    <property type="entry name" value="Leu-rich_rpt"/>
</dbReference>
<comment type="catalytic activity">
    <reaction evidence="22">
        <text>L-threonyl-[protein] + ATP = O-phospho-L-threonyl-[protein] + ADP + H(+)</text>
        <dbReference type="Rhea" id="RHEA:46608"/>
        <dbReference type="Rhea" id="RHEA-COMP:11060"/>
        <dbReference type="Rhea" id="RHEA-COMP:11605"/>
        <dbReference type="ChEBI" id="CHEBI:15378"/>
        <dbReference type="ChEBI" id="CHEBI:30013"/>
        <dbReference type="ChEBI" id="CHEBI:30616"/>
        <dbReference type="ChEBI" id="CHEBI:61977"/>
        <dbReference type="ChEBI" id="CHEBI:456216"/>
        <dbReference type="EC" id="2.7.11.1"/>
    </reaction>
</comment>
<keyword evidence="20" id="KW-0325">Glycoprotein</keyword>
<keyword evidence="14 24" id="KW-0547">Nucleotide-binding</keyword>
<evidence type="ECO:0000256" key="2">
    <source>
        <dbReference type="ARBA" id="ARBA00004191"/>
    </source>
</evidence>
<gene>
    <name evidence="28" type="ORF">MANES_10G068500</name>
</gene>
<dbReference type="GO" id="GO:0009653">
    <property type="term" value="P:anatomical structure morphogenesis"/>
    <property type="evidence" value="ECO:0007669"/>
    <property type="project" value="UniProtKB-ARBA"/>
</dbReference>
<comment type="catalytic activity">
    <reaction evidence="23">
        <text>L-seryl-[protein] + ATP = O-phospho-L-seryl-[protein] + ADP + H(+)</text>
        <dbReference type="Rhea" id="RHEA:17989"/>
        <dbReference type="Rhea" id="RHEA-COMP:9863"/>
        <dbReference type="Rhea" id="RHEA-COMP:11604"/>
        <dbReference type="ChEBI" id="CHEBI:15378"/>
        <dbReference type="ChEBI" id="CHEBI:29999"/>
        <dbReference type="ChEBI" id="CHEBI:30616"/>
        <dbReference type="ChEBI" id="CHEBI:83421"/>
        <dbReference type="ChEBI" id="CHEBI:456216"/>
        <dbReference type="EC" id="2.7.11.1"/>
    </reaction>
</comment>
<dbReference type="Gene3D" id="3.30.200.20">
    <property type="entry name" value="Phosphorylase Kinase, domain 1"/>
    <property type="match status" value="1"/>
</dbReference>
<dbReference type="SMART" id="SM00220">
    <property type="entry name" value="S_TKc"/>
    <property type="match status" value="1"/>
</dbReference>
<evidence type="ECO:0000256" key="11">
    <source>
        <dbReference type="ARBA" id="ARBA00022692"/>
    </source>
</evidence>
<evidence type="ECO:0000256" key="18">
    <source>
        <dbReference type="ARBA" id="ARBA00023136"/>
    </source>
</evidence>
<keyword evidence="19" id="KW-0675">Receptor</keyword>
<comment type="similarity">
    <text evidence="21">Belongs to the polygalacturonase-inhibiting protein family.</text>
</comment>
<keyword evidence="10" id="KW-0808">Transferase</keyword>
<dbReference type="GO" id="GO:0038023">
    <property type="term" value="F:signaling receptor activity"/>
    <property type="evidence" value="ECO:0000318"/>
    <property type="project" value="GO_Central"/>
</dbReference>
<name>A0A2C9V609_MANES</name>
<keyword evidence="8" id="KW-0597">Phosphoprotein</keyword>
<evidence type="ECO:0000256" key="15">
    <source>
        <dbReference type="ARBA" id="ARBA00022777"/>
    </source>
</evidence>
<comment type="similarity">
    <text evidence="3">Belongs to the protein kinase superfamily. Ser/Thr protein kinase family.</text>
</comment>
<evidence type="ECO:0000313" key="28">
    <source>
        <dbReference type="EMBL" id="OAY39113.1"/>
    </source>
</evidence>
<evidence type="ECO:0000256" key="10">
    <source>
        <dbReference type="ARBA" id="ARBA00022679"/>
    </source>
</evidence>
<evidence type="ECO:0000256" key="23">
    <source>
        <dbReference type="ARBA" id="ARBA00048679"/>
    </source>
</evidence>
<keyword evidence="12 26" id="KW-0732">Signal</keyword>
<evidence type="ECO:0000256" key="3">
    <source>
        <dbReference type="ARBA" id="ARBA00008684"/>
    </source>
</evidence>
<protein>
    <recommendedName>
        <fullName evidence="4">non-specific serine/threonine protein kinase</fullName>
        <ecNumber evidence="4">2.7.11.1</ecNumber>
    </recommendedName>
</protein>
<dbReference type="SMART" id="SM00369">
    <property type="entry name" value="LRR_TYP"/>
    <property type="match status" value="11"/>
</dbReference>
<dbReference type="FunFam" id="3.80.10.10:FF:000400">
    <property type="entry name" value="Nuclear pore complex protein NUP107"/>
    <property type="match status" value="1"/>
</dbReference>
<evidence type="ECO:0000256" key="14">
    <source>
        <dbReference type="ARBA" id="ARBA00022741"/>
    </source>
</evidence>
<evidence type="ECO:0000256" key="25">
    <source>
        <dbReference type="SAM" id="Phobius"/>
    </source>
</evidence>
<evidence type="ECO:0000256" key="9">
    <source>
        <dbReference type="ARBA" id="ARBA00022614"/>
    </source>
</evidence>
<keyword evidence="15" id="KW-0418">Kinase</keyword>
<proteinExistence type="inferred from homology"/>
<dbReference type="InterPro" id="IPR008271">
    <property type="entry name" value="Ser/Thr_kinase_AS"/>
</dbReference>
<evidence type="ECO:0000256" key="4">
    <source>
        <dbReference type="ARBA" id="ARBA00012513"/>
    </source>
</evidence>
<evidence type="ECO:0000256" key="26">
    <source>
        <dbReference type="SAM" id="SignalP"/>
    </source>
</evidence>
<evidence type="ECO:0000256" key="6">
    <source>
        <dbReference type="ARBA" id="ARBA00022512"/>
    </source>
</evidence>
<dbReference type="Gene3D" id="3.80.10.10">
    <property type="entry name" value="Ribonuclease Inhibitor"/>
    <property type="match status" value="4"/>
</dbReference>
<keyword evidence="6" id="KW-0134">Cell wall</keyword>
<evidence type="ECO:0000256" key="13">
    <source>
        <dbReference type="ARBA" id="ARBA00022737"/>
    </source>
</evidence>
<evidence type="ECO:0000256" key="21">
    <source>
        <dbReference type="ARBA" id="ARBA00038043"/>
    </source>
</evidence>
<dbReference type="EMBL" id="CM004396">
    <property type="protein sequence ID" value="OAY39113.1"/>
    <property type="molecule type" value="Genomic_DNA"/>
</dbReference>
<dbReference type="InterPro" id="IPR011009">
    <property type="entry name" value="Kinase-like_dom_sf"/>
</dbReference>
<evidence type="ECO:0000259" key="27">
    <source>
        <dbReference type="PROSITE" id="PS50011"/>
    </source>
</evidence>
<dbReference type="PROSITE" id="PS00108">
    <property type="entry name" value="PROTEIN_KINASE_ST"/>
    <property type="match status" value="1"/>
</dbReference>
<dbReference type="Pfam" id="PF13855">
    <property type="entry name" value="LRR_8"/>
    <property type="match status" value="2"/>
</dbReference>